<accession>A0A914PJX3</accession>
<evidence type="ECO:0000313" key="1">
    <source>
        <dbReference type="Proteomes" id="UP000887578"/>
    </source>
</evidence>
<keyword evidence="1" id="KW-1185">Reference proteome</keyword>
<dbReference type="Proteomes" id="UP000887578">
    <property type="component" value="Unplaced"/>
</dbReference>
<proteinExistence type="predicted"/>
<dbReference type="WBParaSite" id="PDA_v2.g1869.t1">
    <property type="protein sequence ID" value="PDA_v2.g1869.t1"/>
    <property type="gene ID" value="PDA_v2.g1869"/>
</dbReference>
<evidence type="ECO:0000313" key="2">
    <source>
        <dbReference type="WBParaSite" id="PDA_v2.g1869.t1"/>
    </source>
</evidence>
<sequence length="181" mass="21597">MDKNIVSSIIPKLYKCDPKYLFIYNQNIFFHDLSLLFESAEKIYFTDVCVKNDDGSIVSVEKIVEIAVKAKSFTFRGGSITSKTMKELLKIPNFLKLDEFYMYHISEDFDLETFYNYMKKNKTTKFWFYFENQISEAYKNRIETIIDEIITTKKFDYKPPVLAFNGDDHEKFEILRNIYFS</sequence>
<dbReference type="AlphaFoldDB" id="A0A914PJX3"/>
<name>A0A914PJX3_9BILA</name>
<protein>
    <submittedName>
        <fullName evidence="2">Uncharacterized protein</fullName>
    </submittedName>
</protein>
<organism evidence="1 2">
    <name type="scientific">Panagrolaimus davidi</name>
    <dbReference type="NCBI Taxonomy" id="227884"/>
    <lineage>
        <taxon>Eukaryota</taxon>
        <taxon>Metazoa</taxon>
        <taxon>Ecdysozoa</taxon>
        <taxon>Nematoda</taxon>
        <taxon>Chromadorea</taxon>
        <taxon>Rhabditida</taxon>
        <taxon>Tylenchina</taxon>
        <taxon>Panagrolaimomorpha</taxon>
        <taxon>Panagrolaimoidea</taxon>
        <taxon>Panagrolaimidae</taxon>
        <taxon>Panagrolaimus</taxon>
    </lineage>
</organism>
<reference evidence="2" key="1">
    <citation type="submission" date="2022-11" db="UniProtKB">
        <authorList>
            <consortium name="WormBaseParasite"/>
        </authorList>
    </citation>
    <scope>IDENTIFICATION</scope>
</reference>